<dbReference type="PROSITE" id="PS50801">
    <property type="entry name" value="STAS"/>
    <property type="match status" value="1"/>
</dbReference>
<keyword evidence="5" id="KW-1185">Reference proteome</keyword>
<dbReference type="CDD" id="cd07043">
    <property type="entry name" value="STAS_anti-anti-sigma_factors"/>
    <property type="match status" value="1"/>
</dbReference>
<evidence type="ECO:0000313" key="5">
    <source>
        <dbReference type="Proteomes" id="UP001299970"/>
    </source>
</evidence>
<dbReference type="EMBL" id="JAKXMK010000016">
    <property type="protein sequence ID" value="MCH6167834.1"/>
    <property type="molecule type" value="Genomic_DNA"/>
</dbReference>
<protein>
    <recommendedName>
        <fullName evidence="2">Anti-sigma factor antagonist</fullName>
    </recommendedName>
</protein>
<dbReference type="PANTHER" id="PTHR33495:SF2">
    <property type="entry name" value="ANTI-SIGMA FACTOR ANTAGONIST TM_1081-RELATED"/>
    <property type="match status" value="1"/>
</dbReference>
<proteinExistence type="inferred from homology"/>
<name>A0ABS9TH18_9PSEU</name>
<comment type="similarity">
    <text evidence="1 2">Belongs to the anti-sigma-factor antagonist family.</text>
</comment>
<evidence type="ECO:0000256" key="1">
    <source>
        <dbReference type="ARBA" id="ARBA00009013"/>
    </source>
</evidence>
<dbReference type="InterPro" id="IPR002645">
    <property type="entry name" value="STAS_dom"/>
</dbReference>
<evidence type="ECO:0000313" key="4">
    <source>
        <dbReference type="EMBL" id="MCH6167834.1"/>
    </source>
</evidence>
<evidence type="ECO:0000256" key="2">
    <source>
        <dbReference type="RuleBase" id="RU003749"/>
    </source>
</evidence>
<dbReference type="NCBIfam" id="TIGR00377">
    <property type="entry name" value="ant_ant_sig"/>
    <property type="match status" value="1"/>
</dbReference>
<sequence>MQVSSRPPAVDHSWFALEITGAPPRASVRAVGELDMLTAPHLERELERLRGHGYCDIALDISGLTFVAAAGLSAFVRCDHRLRAEAGRFRLVGPTPRCRQLLAITGLDDDLTIV</sequence>
<dbReference type="InterPro" id="IPR036513">
    <property type="entry name" value="STAS_dom_sf"/>
</dbReference>
<dbReference type="SUPFAM" id="SSF52091">
    <property type="entry name" value="SpoIIaa-like"/>
    <property type="match status" value="1"/>
</dbReference>
<dbReference type="Pfam" id="PF13466">
    <property type="entry name" value="STAS_2"/>
    <property type="match status" value="1"/>
</dbReference>
<comment type="caution">
    <text evidence="4">The sequence shown here is derived from an EMBL/GenBank/DDBJ whole genome shotgun (WGS) entry which is preliminary data.</text>
</comment>
<dbReference type="RefSeq" id="WP_241038394.1">
    <property type="nucleotide sequence ID" value="NZ_BAAAJF010000012.1"/>
</dbReference>
<feature type="domain" description="STAS" evidence="3">
    <location>
        <begin position="28"/>
        <end position="114"/>
    </location>
</feature>
<organism evidence="4 5">
    <name type="scientific">Pseudonocardia alaniniphila</name>
    <dbReference type="NCBI Taxonomy" id="75291"/>
    <lineage>
        <taxon>Bacteria</taxon>
        <taxon>Bacillati</taxon>
        <taxon>Actinomycetota</taxon>
        <taxon>Actinomycetes</taxon>
        <taxon>Pseudonocardiales</taxon>
        <taxon>Pseudonocardiaceae</taxon>
        <taxon>Pseudonocardia</taxon>
    </lineage>
</organism>
<dbReference type="InterPro" id="IPR003658">
    <property type="entry name" value="Anti-sigma_ant"/>
</dbReference>
<dbReference type="PANTHER" id="PTHR33495">
    <property type="entry name" value="ANTI-SIGMA FACTOR ANTAGONIST TM_1081-RELATED-RELATED"/>
    <property type="match status" value="1"/>
</dbReference>
<accession>A0ABS9TH18</accession>
<dbReference type="InterPro" id="IPR058548">
    <property type="entry name" value="MlaB-like_STAS"/>
</dbReference>
<dbReference type="Proteomes" id="UP001299970">
    <property type="component" value="Unassembled WGS sequence"/>
</dbReference>
<gene>
    <name evidence="4" type="ORF">MMF94_19270</name>
</gene>
<reference evidence="4 5" key="1">
    <citation type="submission" date="2022-03" db="EMBL/GenBank/DDBJ databases">
        <title>Pseudonocardia alaer sp. nov., a novel actinomycete isolated from reed forest soil.</title>
        <authorList>
            <person name="Wang L."/>
        </authorList>
    </citation>
    <scope>NUCLEOTIDE SEQUENCE [LARGE SCALE GENOMIC DNA]</scope>
    <source>
        <strain evidence="4 5">Y-16303</strain>
    </source>
</reference>
<evidence type="ECO:0000259" key="3">
    <source>
        <dbReference type="PROSITE" id="PS50801"/>
    </source>
</evidence>
<dbReference type="Gene3D" id="3.30.750.24">
    <property type="entry name" value="STAS domain"/>
    <property type="match status" value="1"/>
</dbReference>